<name>A0A1V0N3M8_9ARCH</name>
<keyword evidence="2" id="KW-1185">Reference proteome</keyword>
<dbReference type="AlphaFoldDB" id="A0A1V0N3M8"/>
<evidence type="ECO:0000313" key="1">
    <source>
        <dbReference type="EMBL" id="ARD84676.1"/>
    </source>
</evidence>
<dbReference type="Proteomes" id="UP000192050">
    <property type="component" value="Chromosome"/>
</dbReference>
<accession>A0A1V0N3M8</accession>
<evidence type="ECO:0000313" key="2">
    <source>
        <dbReference type="Proteomes" id="UP000192050"/>
    </source>
</evidence>
<organism evidence="1 2">
    <name type="scientific">Ferroplasma acidiphilum</name>
    <dbReference type="NCBI Taxonomy" id="74969"/>
    <lineage>
        <taxon>Archaea</taxon>
        <taxon>Methanobacteriati</taxon>
        <taxon>Thermoplasmatota</taxon>
        <taxon>Thermoplasmata</taxon>
        <taxon>Thermoplasmatales</taxon>
        <taxon>Ferroplasmaceae</taxon>
        <taxon>Ferroplasma</taxon>
    </lineage>
</organism>
<dbReference type="RefSeq" id="WP_155951103.1">
    <property type="nucleotide sequence ID" value="NZ_CP015363.1"/>
</dbReference>
<reference evidence="1 2" key="1">
    <citation type="submission" date="2011-10" db="EMBL/GenBank/DDBJ databases">
        <title>Metabolic and evolutionary patterns in the extreme acidophile Ferroplasma acidiphilum.</title>
        <authorList>
            <person name="Golyshina O.V."/>
            <person name="Kozyavkin S.A."/>
            <person name="Tatusov R.L."/>
            <person name="Slesarev A.I."/>
            <person name="Golyshin P.N."/>
        </authorList>
    </citation>
    <scope>NUCLEOTIDE SEQUENCE [LARGE SCALE GENOMIC DNA]</scope>
    <source>
        <strain evidence="2">Y</strain>
    </source>
</reference>
<sequence>MPEIFVRDEIYKNIADSHSDVSKFVNNVLGQYLDAFKPESRDVMDHYTKHGNGD</sequence>
<proteinExistence type="predicted"/>
<gene>
    <name evidence="1" type="ORF">FAD_0772</name>
</gene>
<dbReference type="STRING" id="74969.FAD_0772"/>
<dbReference type="KEGG" id="fai:FAD_0772"/>
<dbReference type="EMBL" id="CP015363">
    <property type="protein sequence ID" value="ARD84676.1"/>
    <property type="molecule type" value="Genomic_DNA"/>
</dbReference>
<protein>
    <submittedName>
        <fullName evidence="1">Uncharacterized protein</fullName>
    </submittedName>
</protein>
<dbReference type="GeneID" id="58788991"/>